<evidence type="ECO:0000256" key="1">
    <source>
        <dbReference type="ARBA" id="ARBA00004196"/>
    </source>
</evidence>
<dbReference type="InterPro" id="IPR025997">
    <property type="entry name" value="SBP_2_dom"/>
</dbReference>
<comment type="caution">
    <text evidence="5">The sequence shown here is derived from an EMBL/GenBank/DDBJ whole genome shotgun (WGS) entry which is preliminary data.</text>
</comment>
<dbReference type="GO" id="GO:0030313">
    <property type="term" value="C:cell envelope"/>
    <property type="evidence" value="ECO:0007669"/>
    <property type="project" value="UniProtKB-SubCell"/>
</dbReference>
<dbReference type="InterPro" id="IPR028082">
    <property type="entry name" value="Peripla_BP_I"/>
</dbReference>
<evidence type="ECO:0000313" key="6">
    <source>
        <dbReference type="Proteomes" id="UP000252458"/>
    </source>
</evidence>
<proteinExistence type="inferred from homology"/>
<dbReference type="PANTHER" id="PTHR46847:SF2">
    <property type="entry name" value="ABC TRANSPORTER SUGAR-BINDING PROTEIN"/>
    <property type="match status" value="1"/>
</dbReference>
<name>A0A365QGI5_9BURK</name>
<dbReference type="EMBL" id="QMFZ01000083">
    <property type="protein sequence ID" value="RBB31511.1"/>
    <property type="molecule type" value="Genomic_DNA"/>
</dbReference>
<dbReference type="SUPFAM" id="SSF53822">
    <property type="entry name" value="Periplasmic binding protein-like I"/>
    <property type="match status" value="1"/>
</dbReference>
<dbReference type="PANTHER" id="PTHR46847">
    <property type="entry name" value="D-ALLOSE-BINDING PERIPLASMIC PROTEIN-RELATED"/>
    <property type="match status" value="1"/>
</dbReference>
<dbReference type="Pfam" id="PF13407">
    <property type="entry name" value="Peripla_BP_4"/>
    <property type="match status" value="1"/>
</dbReference>
<dbReference type="Proteomes" id="UP000252458">
    <property type="component" value="Unassembled WGS sequence"/>
</dbReference>
<dbReference type="GO" id="GO:0030246">
    <property type="term" value="F:carbohydrate binding"/>
    <property type="evidence" value="ECO:0007669"/>
    <property type="project" value="UniProtKB-ARBA"/>
</dbReference>
<feature type="domain" description="Periplasmic binding protein" evidence="4">
    <location>
        <begin position="45"/>
        <end position="296"/>
    </location>
</feature>
<comment type="similarity">
    <text evidence="2">Belongs to the bacterial solute-binding protein 2 family.</text>
</comment>
<evidence type="ECO:0000259" key="4">
    <source>
        <dbReference type="Pfam" id="PF13407"/>
    </source>
</evidence>
<evidence type="ECO:0000313" key="5">
    <source>
        <dbReference type="EMBL" id="RBB31511.1"/>
    </source>
</evidence>
<reference evidence="5 6" key="1">
    <citation type="submission" date="2018-06" db="EMBL/GenBank/DDBJ databases">
        <title>Draft genome sequence of Burkholderia reimsis strain BE51 isolated from a French agricultural soil.</title>
        <authorList>
            <person name="Esmaeel Q."/>
        </authorList>
    </citation>
    <scope>NUCLEOTIDE SEQUENCE [LARGE SCALE GENOMIC DNA]</scope>
    <source>
        <strain evidence="5 6">BE51</strain>
    </source>
</reference>
<keyword evidence="6" id="KW-1185">Reference proteome</keyword>
<gene>
    <name evidence="5" type="ORF">DPV79_40900</name>
</gene>
<dbReference type="CDD" id="cd06324">
    <property type="entry name" value="PBP1_ABC_sugar_binding-like"/>
    <property type="match status" value="1"/>
</dbReference>
<evidence type="ECO:0000256" key="3">
    <source>
        <dbReference type="ARBA" id="ARBA00022729"/>
    </source>
</evidence>
<dbReference type="AlphaFoldDB" id="A0A365QGI5"/>
<evidence type="ECO:0000256" key="2">
    <source>
        <dbReference type="ARBA" id="ARBA00007639"/>
    </source>
</evidence>
<accession>A0A365QGI5</accession>
<organism evidence="5 6">
    <name type="scientific">Burkholderia reimsis</name>
    <dbReference type="NCBI Taxonomy" id="2234132"/>
    <lineage>
        <taxon>Bacteria</taxon>
        <taxon>Pseudomonadati</taxon>
        <taxon>Pseudomonadota</taxon>
        <taxon>Betaproteobacteria</taxon>
        <taxon>Burkholderiales</taxon>
        <taxon>Burkholderiaceae</taxon>
        <taxon>Burkholderia</taxon>
    </lineage>
</organism>
<dbReference type="Gene3D" id="3.40.50.2300">
    <property type="match status" value="2"/>
</dbReference>
<sequence length="369" mass="41249">MNRRQILVAGAGSVLNIASRGATPSFAKARVVFLNPGESTERETGQHWQLVSKFMSIAAKNFGMQLEVLYAERDHMLMVRQAEEVANRVDAPDYVVIVNEKMAALDMLRLLSRTSSKIVLIHNDLTNEQRRVVGDERRRIRNWIGTLTADANSAGYRLMDYLCRDRRFARLRVIGITGDPNTPVSMERATGVGSWLARAPHAHINQLVFSNWSFSDSYEKALVLLARYPETNVIWGANDSITLAALKAAETRQVRAVVGGIGALQEALQRVMKGTLRAMMAGDYFIGAFAMVLINDYHNGRDFATRGSARIKADFLTVVQAENAASYYDAIFLHPHELNFGVYSTSRYRNDGPYDFRLSHLLGEKMATA</sequence>
<comment type="subcellular location">
    <subcellularLocation>
        <location evidence="1">Cell envelope</location>
    </subcellularLocation>
</comment>
<dbReference type="RefSeq" id="WP_113048113.1">
    <property type="nucleotide sequence ID" value="NZ_QMFZ01000083.1"/>
</dbReference>
<keyword evidence="3" id="KW-0732">Signal</keyword>
<protein>
    <submittedName>
        <fullName evidence="5">Sugar ABC transporter substrate-binding protein</fullName>
    </submittedName>
</protein>